<dbReference type="PROSITE" id="PS51118">
    <property type="entry name" value="HTH_HXLR"/>
    <property type="match status" value="1"/>
</dbReference>
<reference evidence="5" key="1">
    <citation type="submission" date="2021-03" db="EMBL/GenBank/DDBJ databases">
        <title>Streptomyces poriferae sp. nov., a novel marine sponge-derived Actinobacteria species with anti-MRSA activity.</title>
        <authorList>
            <person name="Sandoval-Powers M."/>
            <person name="Kralova S."/>
            <person name="Nguyen G.-S."/>
            <person name="Fawwal D."/>
            <person name="Degnes K."/>
            <person name="Klinkenberg G."/>
            <person name="Sletta H."/>
            <person name="Wentzel A."/>
            <person name="Liles M.R."/>
        </authorList>
    </citation>
    <scope>NUCLEOTIDE SEQUENCE</scope>
    <source>
        <strain evidence="5">DSM 41794</strain>
    </source>
</reference>
<dbReference type="Pfam" id="PF01638">
    <property type="entry name" value="HxlR"/>
    <property type="match status" value="1"/>
</dbReference>
<dbReference type="EMBL" id="JAFLRJ010000645">
    <property type="protein sequence ID" value="MBO0517488.1"/>
    <property type="molecule type" value="Genomic_DNA"/>
</dbReference>
<keyword evidence="1" id="KW-0805">Transcription regulation</keyword>
<feature type="non-terminal residue" evidence="5">
    <location>
        <position position="83"/>
    </location>
</feature>
<evidence type="ECO:0000313" key="6">
    <source>
        <dbReference type="Proteomes" id="UP000664167"/>
    </source>
</evidence>
<dbReference type="PANTHER" id="PTHR33204">
    <property type="entry name" value="TRANSCRIPTIONAL REGULATOR, MARR FAMILY"/>
    <property type="match status" value="1"/>
</dbReference>
<dbReference type="Proteomes" id="UP000664167">
    <property type="component" value="Unassembled WGS sequence"/>
</dbReference>
<sequence length="83" mass="9270">MSQSDSGVSGQVIHSESCSFRDILVSVTGKWSVQIILLTIAHNPIRFTELERSIPGISRRMLTVTLRQLERNGLIVRTVHPTV</sequence>
<organism evidence="5 6">
    <name type="scientific">Streptomyces beijiangensis</name>
    <dbReference type="NCBI Taxonomy" id="163361"/>
    <lineage>
        <taxon>Bacteria</taxon>
        <taxon>Bacillati</taxon>
        <taxon>Actinomycetota</taxon>
        <taxon>Actinomycetes</taxon>
        <taxon>Kitasatosporales</taxon>
        <taxon>Streptomycetaceae</taxon>
        <taxon>Streptomyces</taxon>
    </lineage>
</organism>
<evidence type="ECO:0000256" key="1">
    <source>
        <dbReference type="ARBA" id="ARBA00023015"/>
    </source>
</evidence>
<dbReference type="RefSeq" id="WP_206969364.1">
    <property type="nucleotide sequence ID" value="NZ_JAFLRJ010000645.1"/>
</dbReference>
<accession>A0A939JKC5</accession>
<dbReference type="InterPro" id="IPR036390">
    <property type="entry name" value="WH_DNA-bd_sf"/>
</dbReference>
<evidence type="ECO:0000256" key="2">
    <source>
        <dbReference type="ARBA" id="ARBA00023125"/>
    </source>
</evidence>
<name>A0A939JKC5_9ACTN</name>
<evidence type="ECO:0000256" key="3">
    <source>
        <dbReference type="ARBA" id="ARBA00023163"/>
    </source>
</evidence>
<gene>
    <name evidence="5" type="ORF">J0695_37885</name>
</gene>
<dbReference type="AlphaFoldDB" id="A0A939JKC5"/>
<keyword evidence="6" id="KW-1185">Reference proteome</keyword>
<keyword evidence="3" id="KW-0804">Transcription</keyword>
<dbReference type="SUPFAM" id="SSF46785">
    <property type="entry name" value="Winged helix' DNA-binding domain"/>
    <property type="match status" value="1"/>
</dbReference>
<evidence type="ECO:0000313" key="5">
    <source>
        <dbReference type="EMBL" id="MBO0517488.1"/>
    </source>
</evidence>
<comment type="caution">
    <text evidence="5">The sequence shown here is derived from an EMBL/GenBank/DDBJ whole genome shotgun (WGS) entry which is preliminary data.</text>
</comment>
<dbReference type="Gene3D" id="1.10.10.10">
    <property type="entry name" value="Winged helix-like DNA-binding domain superfamily/Winged helix DNA-binding domain"/>
    <property type="match status" value="1"/>
</dbReference>
<feature type="domain" description="HTH hxlR-type" evidence="4">
    <location>
        <begin position="18"/>
        <end position="83"/>
    </location>
</feature>
<evidence type="ECO:0000259" key="4">
    <source>
        <dbReference type="PROSITE" id="PS51118"/>
    </source>
</evidence>
<dbReference type="GO" id="GO:0003677">
    <property type="term" value="F:DNA binding"/>
    <property type="evidence" value="ECO:0007669"/>
    <property type="project" value="UniProtKB-KW"/>
</dbReference>
<proteinExistence type="predicted"/>
<protein>
    <submittedName>
        <fullName evidence="5">Helix-turn-helix transcriptional regulator</fullName>
    </submittedName>
</protein>
<dbReference type="PANTHER" id="PTHR33204:SF39">
    <property type="entry name" value="TRANSCRIPTIONAL REGULATORY PROTEIN"/>
    <property type="match status" value="1"/>
</dbReference>
<keyword evidence="2" id="KW-0238">DNA-binding</keyword>
<dbReference type="InterPro" id="IPR002577">
    <property type="entry name" value="HTH_HxlR"/>
</dbReference>
<dbReference type="InterPro" id="IPR036388">
    <property type="entry name" value="WH-like_DNA-bd_sf"/>
</dbReference>